<evidence type="ECO:0000256" key="1">
    <source>
        <dbReference type="SAM" id="MobiDB-lite"/>
    </source>
</evidence>
<dbReference type="AlphaFoldDB" id="A0A838ZNW9"/>
<feature type="region of interest" description="Disordered" evidence="1">
    <location>
        <begin position="134"/>
        <end position="163"/>
    </location>
</feature>
<evidence type="ECO:0008006" key="4">
    <source>
        <dbReference type="Google" id="ProtNLM"/>
    </source>
</evidence>
<protein>
    <recommendedName>
        <fullName evidence="4">Tetratricopeptide repeat protein</fullName>
    </recommendedName>
</protein>
<feature type="compositionally biased region" description="Polar residues" evidence="1">
    <location>
        <begin position="136"/>
        <end position="152"/>
    </location>
</feature>
<evidence type="ECO:0000313" key="3">
    <source>
        <dbReference type="Proteomes" id="UP000552241"/>
    </source>
</evidence>
<accession>A0A838ZNW9</accession>
<keyword evidence="3" id="KW-1185">Reference proteome</keyword>
<comment type="caution">
    <text evidence="2">The sequence shown here is derived from an EMBL/GenBank/DDBJ whole genome shotgun (WGS) entry which is preliminary data.</text>
</comment>
<name>A0A838ZNW9_9FLAO</name>
<gene>
    <name evidence="2" type="ORF">HU137_06625</name>
</gene>
<dbReference type="EMBL" id="JACDZE010000001">
    <property type="protein sequence ID" value="MBA5629446.1"/>
    <property type="molecule type" value="Genomic_DNA"/>
</dbReference>
<sequence>MNTRISHLLQNPFEVGNEDIALLQDEIEKYPYFATLRTLLLFGLKELDHDTYQEELKKTSIHSPSRVALYHYLQREKQTSTVDNKTANIEETATSVIEKVEVEKEIQKEETELIQPEERIENQVEKEEEVQEEINTTSSEHTFSEWLSLSKSNSEEPEKTPSEKDIKYQLIDEFIEKSPKISPVNKTHEPNPVLKKSEISTEFSDLMTETLAQIYAEQKKYDKAIRAYKILSLKYPDKKEIFEDKIEEIENLIDSK</sequence>
<organism evidence="2 3">
    <name type="scientific">Moheibacter lacus</name>
    <dbReference type="NCBI Taxonomy" id="2745851"/>
    <lineage>
        <taxon>Bacteria</taxon>
        <taxon>Pseudomonadati</taxon>
        <taxon>Bacteroidota</taxon>
        <taxon>Flavobacteriia</taxon>
        <taxon>Flavobacteriales</taxon>
        <taxon>Weeksellaceae</taxon>
        <taxon>Moheibacter</taxon>
    </lineage>
</organism>
<dbReference type="RefSeq" id="WP_182043001.1">
    <property type="nucleotide sequence ID" value="NZ_JACDZE010000001.1"/>
</dbReference>
<reference evidence="2 3" key="1">
    <citation type="submission" date="2020-07" db="EMBL/GenBank/DDBJ databases">
        <title>Moheibacter lacus sp. nov., a member of the family Flavobacteriaceae isolated from freshwater lake sediment.</title>
        <authorList>
            <person name="Liu Y."/>
        </authorList>
    </citation>
    <scope>NUCLEOTIDE SEQUENCE [LARGE SCALE GENOMIC DNA]</scope>
    <source>
        <strain evidence="2 3">BDHS18</strain>
    </source>
</reference>
<dbReference type="Proteomes" id="UP000552241">
    <property type="component" value="Unassembled WGS sequence"/>
</dbReference>
<evidence type="ECO:0000313" key="2">
    <source>
        <dbReference type="EMBL" id="MBA5629446.1"/>
    </source>
</evidence>
<feature type="compositionally biased region" description="Basic and acidic residues" evidence="1">
    <location>
        <begin position="153"/>
        <end position="163"/>
    </location>
</feature>
<proteinExistence type="predicted"/>